<evidence type="ECO:0000256" key="3">
    <source>
        <dbReference type="ARBA" id="ARBA00023004"/>
    </source>
</evidence>
<evidence type="ECO:0000256" key="4">
    <source>
        <dbReference type="PROSITE-ProRule" id="PRU00433"/>
    </source>
</evidence>
<evidence type="ECO:0000256" key="1">
    <source>
        <dbReference type="ARBA" id="ARBA00022617"/>
    </source>
</evidence>
<feature type="transmembrane region" description="Helical" evidence="5">
    <location>
        <begin position="35"/>
        <end position="55"/>
    </location>
</feature>
<keyword evidence="1 4" id="KW-0349">Heme</keyword>
<keyword evidence="2 4" id="KW-0479">Metal-binding</keyword>
<evidence type="ECO:0000259" key="6">
    <source>
        <dbReference type="PROSITE" id="PS51007"/>
    </source>
</evidence>
<dbReference type="InterPro" id="IPR038414">
    <property type="entry name" value="CcoP_N_sf"/>
</dbReference>
<comment type="caution">
    <text evidence="7">The sequence shown here is derived from an EMBL/GenBank/DDBJ whole genome shotgun (WGS) entry which is preliminary data.</text>
</comment>
<feature type="transmembrane region" description="Helical" evidence="5">
    <location>
        <begin position="89"/>
        <end position="110"/>
    </location>
</feature>
<name>A0ABT7QRR8_9BACT</name>
<keyword evidence="8" id="KW-1185">Reference proteome</keyword>
<dbReference type="SUPFAM" id="SSF46626">
    <property type="entry name" value="Cytochrome c"/>
    <property type="match status" value="2"/>
</dbReference>
<dbReference type="InterPro" id="IPR032858">
    <property type="entry name" value="CcoP_N"/>
</dbReference>
<proteinExistence type="predicted"/>
<dbReference type="InterPro" id="IPR036909">
    <property type="entry name" value="Cyt_c-like_dom_sf"/>
</dbReference>
<evidence type="ECO:0000256" key="2">
    <source>
        <dbReference type="ARBA" id="ARBA00022723"/>
    </source>
</evidence>
<gene>
    <name evidence="7" type="ORF">PF327_06230</name>
</gene>
<organism evidence="7 8">
    <name type="scientific">Sulfurovum xiamenensis</name>
    <dbReference type="NCBI Taxonomy" id="3019066"/>
    <lineage>
        <taxon>Bacteria</taxon>
        <taxon>Pseudomonadati</taxon>
        <taxon>Campylobacterota</taxon>
        <taxon>Epsilonproteobacteria</taxon>
        <taxon>Campylobacterales</taxon>
        <taxon>Sulfurovaceae</taxon>
        <taxon>Sulfurovum</taxon>
    </lineage>
</organism>
<evidence type="ECO:0000313" key="8">
    <source>
        <dbReference type="Proteomes" id="UP001169066"/>
    </source>
</evidence>
<protein>
    <submittedName>
        <fullName evidence="7">C-type cytochrome</fullName>
    </submittedName>
</protein>
<dbReference type="Pfam" id="PF13442">
    <property type="entry name" value="Cytochrome_CBB3"/>
    <property type="match status" value="2"/>
</dbReference>
<dbReference type="Gene3D" id="1.10.760.10">
    <property type="entry name" value="Cytochrome c-like domain"/>
    <property type="match status" value="2"/>
</dbReference>
<reference evidence="7" key="1">
    <citation type="submission" date="2023-01" db="EMBL/GenBank/DDBJ databases">
        <title>Sulfurovum sp. XTW-4 genome assembly.</title>
        <authorList>
            <person name="Wang J."/>
        </authorList>
    </citation>
    <scope>NUCLEOTIDE SEQUENCE</scope>
    <source>
        <strain evidence="7">XTW-4</strain>
    </source>
</reference>
<dbReference type="PANTHER" id="PTHR33751">
    <property type="entry name" value="CBB3-TYPE CYTOCHROME C OXIDASE SUBUNIT FIXP"/>
    <property type="match status" value="1"/>
</dbReference>
<keyword evidence="3 4" id="KW-0408">Iron</keyword>
<dbReference type="PANTHER" id="PTHR33751:SF1">
    <property type="entry name" value="CBB3-TYPE CYTOCHROME C OXIDASE SUBUNIT FIXP"/>
    <property type="match status" value="1"/>
</dbReference>
<evidence type="ECO:0000256" key="5">
    <source>
        <dbReference type="SAM" id="Phobius"/>
    </source>
</evidence>
<keyword evidence="5" id="KW-1133">Transmembrane helix</keyword>
<evidence type="ECO:0000313" key="7">
    <source>
        <dbReference type="EMBL" id="MDM5263790.1"/>
    </source>
</evidence>
<dbReference type="InterPro" id="IPR009056">
    <property type="entry name" value="Cyt_c-like_dom"/>
</dbReference>
<keyword evidence="5" id="KW-0472">Membrane</keyword>
<dbReference type="Gene3D" id="6.10.280.130">
    <property type="match status" value="1"/>
</dbReference>
<feature type="domain" description="Cytochrome c" evidence="6">
    <location>
        <begin position="141"/>
        <end position="295"/>
    </location>
</feature>
<accession>A0ABT7QRR8</accession>
<dbReference type="PROSITE" id="PS51007">
    <property type="entry name" value="CYTC"/>
    <property type="match status" value="1"/>
</dbReference>
<sequence>MNALMVKALAFAAVLIIATIAVVTSLDIDIFADSVNAITMGGAIAVATITASVAVKYVNQMKTDTASGKLAEENWDGIGEYENELPSGWAYSFLAVFLWSMWYGLIGYPVNAYSQIGEYNEDVIAYNKKFEEIHKNADEATLKEMGESIFLVQCQQCHGVTGDGLSGKAQDFTARMSKEQVLDVINNGQNQLGYPMGAMPGGMAQGADAEAIAAYVAGGMKGEQPAAFAACGSCHGMDGKGNNGMSPNLVSYDAALMNHTLQNGKKGMIGKMPSFKTLITPVQEKALTVYIQSLSK</sequence>
<keyword evidence="5" id="KW-0812">Transmembrane</keyword>
<dbReference type="RefSeq" id="WP_289401761.1">
    <property type="nucleotide sequence ID" value="NZ_JAQIBC010000003.1"/>
</dbReference>
<dbReference type="EMBL" id="JAQIBC010000003">
    <property type="protein sequence ID" value="MDM5263790.1"/>
    <property type="molecule type" value="Genomic_DNA"/>
</dbReference>
<dbReference type="Proteomes" id="UP001169066">
    <property type="component" value="Unassembled WGS sequence"/>
</dbReference>
<dbReference type="InterPro" id="IPR050597">
    <property type="entry name" value="Cytochrome_c_Oxidase_Subunit"/>
</dbReference>
<dbReference type="Pfam" id="PF14715">
    <property type="entry name" value="FixP_N"/>
    <property type="match status" value="1"/>
</dbReference>